<dbReference type="AlphaFoldDB" id="A0AA39SM86"/>
<feature type="domain" description="Reverse transcriptase zinc-binding" evidence="1">
    <location>
        <begin position="32"/>
        <end position="76"/>
    </location>
</feature>
<dbReference type="EMBL" id="JAUESC010000003">
    <property type="protein sequence ID" value="KAK0600976.1"/>
    <property type="molecule type" value="Genomic_DNA"/>
</dbReference>
<reference evidence="2" key="1">
    <citation type="journal article" date="2022" name="Plant J.">
        <title>Strategies of tolerance reflected in two North American maple genomes.</title>
        <authorList>
            <person name="McEvoy S.L."/>
            <person name="Sezen U.U."/>
            <person name="Trouern-Trend A."/>
            <person name="McMahon S.M."/>
            <person name="Schaberg P.G."/>
            <person name="Yang J."/>
            <person name="Wegrzyn J.L."/>
            <person name="Swenson N.G."/>
        </authorList>
    </citation>
    <scope>NUCLEOTIDE SEQUENCE</scope>
    <source>
        <strain evidence="2">NS2018</strain>
    </source>
</reference>
<evidence type="ECO:0000259" key="1">
    <source>
        <dbReference type="Pfam" id="PF13966"/>
    </source>
</evidence>
<name>A0AA39SM86_ACESA</name>
<reference evidence="2" key="2">
    <citation type="submission" date="2023-06" db="EMBL/GenBank/DDBJ databases">
        <authorList>
            <person name="Swenson N.G."/>
            <person name="Wegrzyn J.L."/>
            <person name="Mcevoy S.L."/>
        </authorList>
    </citation>
    <scope>NUCLEOTIDE SEQUENCE</scope>
    <source>
        <strain evidence="2">NS2018</strain>
        <tissue evidence="2">Leaf</tissue>
    </source>
</reference>
<comment type="caution">
    <text evidence="2">The sequence shown here is derived from an EMBL/GenBank/DDBJ whole genome shotgun (WGS) entry which is preliminary data.</text>
</comment>
<evidence type="ECO:0000313" key="3">
    <source>
        <dbReference type="Proteomes" id="UP001168877"/>
    </source>
</evidence>
<keyword evidence="3" id="KW-1185">Reference proteome</keyword>
<dbReference type="InterPro" id="IPR026960">
    <property type="entry name" value="RVT-Znf"/>
</dbReference>
<sequence length="153" mass="17848">MFGRSFDRRLHRFETHLARLLPSQDRNLHMASLRNKILITALLAKQVTTLECPICKSDTETADHLFVHCPWSSKLWGSCMSWWDILWCPNPSLKEWAEGWPGLCSKASSKRVWSTLFYAVIWTIWKERNHLIFKGKHTNNPTLNENNPSSSTH</sequence>
<organism evidence="2 3">
    <name type="scientific">Acer saccharum</name>
    <name type="common">Sugar maple</name>
    <dbReference type="NCBI Taxonomy" id="4024"/>
    <lineage>
        <taxon>Eukaryota</taxon>
        <taxon>Viridiplantae</taxon>
        <taxon>Streptophyta</taxon>
        <taxon>Embryophyta</taxon>
        <taxon>Tracheophyta</taxon>
        <taxon>Spermatophyta</taxon>
        <taxon>Magnoliopsida</taxon>
        <taxon>eudicotyledons</taxon>
        <taxon>Gunneridae</taxon>
        <taxon>Pentapetalae</taxon>
        <taxon>rosids</taxon>
        <taxon>malvids</taxon>
        <taxon>Sapindales</taxon>
        <taxon>Sapindaceae</taxon>
        <taxon>Hippocastanoideae</taxon>
        <taxon>Acereae</taxon>
        <taxon>Acer</taxon>
    </lineage>
</organism>
<proteinExistence type="predicted"/>
<accession>A0AA39SM86</accession>
<protein>
    <recommendedName>
        <fullName evidence="1">Reverse transcriptase zinc-binding domain-containing protein</fullName>
    </recommendedName>
</protein>
<dbReference type="Proteomes" id="UP001168877">
    <property type="component" value="Unassembled WGS sequence"/>
</dbReference>
<evidence type="ECO:0000313" key="2">
    <source>
        <dbReference type="EMBL" id="KAK0600976.1"/>
    </source>
</evidence>
<dbReference type="Pfam" id="PF13966">
    <property type="entry name" value="zf-RVT"/>
    <property type="match status" value="1"/>
</dbReference>
<gene>
    <name evidence="2" type="ORF">LWI29_020104</name>
</gene>